<proteinExistence type="predicted"/>
<gene>
    <name evidence="1" type="ORF">OSB04_027905</name>
</gene>
<evidence type="ECO:0008006" key="3">
    <source>
        <dbReference type="Google" id="ProtNLM"/>
    </source>
</evidence>
<evidence type="ECO:0000313" key="2">
    <source>
        <dbReference type="Proteomes" id="UP001172457"/>
    </source>
</evidence>
<reference evidence="1" key="1">
    <citation type="submission" date="2023-03" db="EMBL/GenBank/DDBJ databases">
        <title>Chromosome-scale reference genome and RAD-based genetic map of yellow starthistle (Centaurea solstitialis) reveal putative structural variation and QTLs associated with invader traits.</title>
        <authorList>
            <person name="Reatini B."/>
            <person name="Cang F.A."/>
            <person name="Jiang Q."/>
            <person name="Mckibben M.T.W."/>
            <person name="Barker M.S."/>
            <person name="Rieseberg L.H."/>
            <person name="Dlugosch K.M."/>
        </authorList>
    </citation>
    <scope>NUCLEOTIDE SEQUENCE</scope>
    <source>
        <strain evidence="1">CAN-66</strain>
        <tissue evidence="1">Leaf</tissue>
    </source>
</reference>
<sequence>MPINSNLNTVTRPPSKRYAKCNYCKRKITARPNDGTSYLKEHFEKCPRRTTKDILLVPNNQTIRGFKEEIDRQNAKFLFLLLRALKSPTRTHTLYLTRLSLKMASPTLFQTLDLIYRSITQKPKPNPISYTN</sequence>
<keyword evidence="2" id="KW-1185">Reference proteome</keyword>
<dbReference type="Proteomes" id="UP001172457">
    <property type="component" value="Chromosome 7"/>
</dbReference>
<dbReference type="AlphaFoldDB" id="A0AA38W8Q6"/>
<dbReference type="EMBL" id="JARYMX010000007">
    <property type="protein sequence ID" value="KAJ9541399.1"/>
    <property type="molecule type" value="Genomic_DNA"/>
</dbReference>
<comment type="caution">
    <text evidence="1">The sequence shown here is derived from an EMBL/GenBank/DDBJ whole genome shotgun (WGS) entry which is preliminary data.</text>
</comment>
<accession>A0AA38W8Q6</accession>
<organism evidence="1 2">
    <name type="scientific">Centaurea solstitialis</name>
    <name type="common">yellow star-thistle</name>
    <dbReference type="NCBI Taxonomy" id="347529"/>
    <lineage>
        <taxon>Eukaryota</taxon>
        <taxon>Viridiplantae</taxon>
        <taxon>Streptophyta</taxon>
        <taxon>Embryophyta</taxon>
        <taxon>Tracheophyta</taxon>
        <taxon>Spermatophyta</taxon>
        <taxon>Magnoliopsida</taxon>
        <taxon>eudicotyledons</taxon>
        <taxon>Gunneridae</taxon>
        <taxon>Pentapetalae</taxon>
        <taxon>asterids</taxon>
        <taxon>campanulids</taxon>
        <taxon>Asterales</taxon>
        <taxon>Asteraceae</taxon>
        <taxon>Carduoideae</taxon>
        <taxon>Cardueae</taxon>
        <taxon>Centaureinae</taxon>
        <taxon>Centaurea</taxon>
    </lineage>
</organism>
<protein>
    <recommendedName>
        <fullName evidence="3">BED-type domain-containing protein</fullName>
    </recommendedName>
</protein>
<name>A0AA38W8Q6_9ASTR</name>
<evidence type="ECO:0000313" key="1">
    <source>
        <dbReference type="EMBL" id="KAJ9541399.1"/>
    </source>
</evidence>